<dbReference type="Gene3D" id="3.40.50.150">
    <property type="entry name" value="Vaccinia Virus protein VP39"/>
    <property type="match status" value="1"/>
</dbReference>
<sequence>MALQILPPKDSKPSASSNLNQQKKQAEEHFEKMWQNNPEQFNPLRNCMERERIDQTWNLIQEFFPTPPQKTADLGCGYGIFSEKLSQMGSQVDAVDIAPSALKHLEIFHSEKIKPIQSHLPFTSLLDGEYPLVICTEVIAYLPSNHFRILFSELARLNTNEGFAVCSTPVDIYSEDALQRFLGLAETEFKIHKIVYSHHSLYIQLRDFFEIPSHFVRASQDPIYKKKYLEKTNGIKKKWMEWNSNRFFGNLWKIPKLIFAPVFNWLSQNRTSLLLCEKACRFIWGDNGISHVVFIGSRRPIIEKTPINEQPILPKQKRSVWE</sequence>
<keyword evidence="4" id="KW-1185">Reference proteome</keyword>
<feature type="compositionally biased region" description="Polar residues" evidence="1">
    <location>
        <begin position="13"/>
        <end position="23"/>
    </location>
</feature>
<dbReference type="STRING" id="765952.PUV_12700"/>
<dbReference type="Pfam" id="PF13649">
    <property type="entry name" value="Methyltransf_25"/>
    <property type="match status" value="1"/>
</dbReference>
<proteinExistence type="predicted"/>
<dbReference type="eggNOG" id="COG2227">
    <property type="taxonomic scope" value="Bacteria"/>
</dbReference>
<reference evidence="3 4" key="2">
    <citation type="journal article" date="2011" name="Mol. Biol. Evol.">
        <title>Unity in variety--the pan-genome of the Chlamydiae.</title>
        <authorList>
            <person name="Collingro A."/>
            <person name="Tischler P."/>
            <person name="Weinmaier T."/>
            <person name="Penz T."/>
            <person name="Heinz E."/>
            <person name="Brunham R.C."/>
            <person name="Read T.D."/>
            <person name="Bavoil P.M."/>
            <person name="Sachse K."/>
            <person name="Kahane S."/>
            <person name="Friedman M.G."/>
            <person name="Rattei T."/>
            <person name="Myers G.S."/>
            <person name="Horn M."/>
        </authorList>
    </citation>
    <scope>NUCLEOTIDE SEQUENCE [LARGE SCALE GENOMIC DNA]</scope>
    <source>
        <strain evidence="4">UV7</strain>
    </source>
</reference>
<gene>
    <name evidence="3" type="ordered locus">PUV_12700</name>
</gene>
<name>F8KZ91_PARAV</name>
<dbReference type="KEGG" id="puv:PUV_12700"/>
<dbReference type="InterPro" id="IPR029063">
    <property type="entry name" value="SAM-dependent_MTases_sf"/>
</dbReference>
<organism evidence="3 4">
    <name type="scientific">Parachlamydia acanthamoebae (strain UV7)</name>
    <dbReference type="NCBI Taxonomy" id="765952"/>
    <lineage>
        <taxon>Bacteria</taxon>
        <taxon>Pseudomonadati</taxon>
        <taxon>Chlamydiota</taxon>
        <taxon>Chlamydiia</taxon>
        <taxon>Parachlamydiales</taxon>
        <taxon>Parachlamydiaceae</taxon>
        <taxon>Parachlamydia</taxon>
    </lineage>
</organism>
<dbReference type="RefSeq" id="WP_006340922.1">
    <property type="nucleotide sequence ID" value="NC_015702.1"/>
</dbReference>
<reference key="1">
    <citation type="journal article" date="2011" name="Mol. Biol. Evol.">
        <title>Unity in variety -- the pan-genome of the Chlamydiae.</title>
        <authorList>
            <person name="Collingro A."/>
            <person name="Tischler P."/>
            <person name="Weinmaier T."/>
            <person name="Penz T."/>
            <person name="Heinz E."/>
            <person name="Brunham R.C."/>
            <person name="Read T.D."/>
            <person name="Bavoil P.M."/>
            <person name="Sachse K."/>
            <person name="Kahane S."/>
            <person name="Friedman M.G."/>
            <person name="Rattei T."/>
            <person name="Myers G.S.A."/>
            <person name="Horn M."/>
        </authorList>
    </citation>
    <scope>NUCLEOTIDE SEQUENCE</scope>
    <source>
        <strain>UV7</strain>
    </source>
</reference>
<dbReference type="HOGENOM" id="CLU_911993_0_0_0"/>
<dbReference type="OrthoDB" id="20821at2"/>
<evidence type="ECO:0000256" key="1">
    <source>
        <dbReference type="SAM" id="MobiDB-lite"/>
    </source>
</evidence>
<dbReference type="CDD" id="cd02440">
    <property type="entry name" value="AdoMet_MTases"/>
    <property type="match status" value="1"/>
</dbReference>
<dbReference type="SUPFAM" id="SSF53335">
    <property type="entry name" value="S-adenosyl-L-methionine-dependent methyltransferases"/>
    <property type="match status" value="1"/>
</dbReference>
<dbReference type="Proteomes" id="UP000000495">
    <property type="component" value="Chromosome"/>
</dbReference>
<evidence type="ECO:0000313" key="4">
    <source>
        <dbReference type="Proteomes" id="UP000000495"/>
    </source>
</evidence>
<dbReference type="EMBL" id="FR872580">
    <property type="protein sequence ID" value="CCB86220.1"/>
    <property type="molecule type" value="Genomic_DNA"/>
</dbReference>
<protein>
    <recommendedName>
        <fullName evidence="2">Methyltransferase domain-containing protein</fullName>
    </recommendedName>
</protein>
<evidence type="ECO:0000313" key="3">
    <source>
        <dbReference type="EMBL" id="CCB86220.1"/>
    </source>
</evidence>
<accession>F8KZ91</accession>
<dbReference type="AlphaFoldDB" id="F8KZ91"/>
<evidence type="ECO:0000259" key="2">
    <source>
        <dbReference type="Pfam" id="PF13649"/>
    </source>
</evidence>
<dbReference type="InterPro" id="IPR041698">
    <property type="entry name" value="Methyltransf_25"/>
</dbReference>
<feature type="region of interest" description="Disordered" evidence="1">
    <location>
        <begin position="1"/>
        <end position="28"/>
    </location>
</feature>
<feature type="domain" description="Methyltransferase" evidence="2">
    <location>
        <begin position="73"/>
        <end position="161"/>
    </location>
</feature>